<dbReference type="OrthoDB" id="2157530at2759"/>
<dbReference type="PANTHER" id="PTHR24148:SF64">
    <property type="entry name" value="HETEROKARYON INCOMPATIBILITY DOMAIN-CONTAINING PROTEIN"/>
    <property type="match status" value="1"/>
</dbReference>
<feature type="domain" description="Heterokaryon incompatibility" evidence="1">
    <location>
        <begin position="42"/>
        <end position="174"/>
    </location>
</feature>
<dbReference type="InterPro" id="IPR052895">
    <property type="entry name" value="HetReg/Transcr_Mod"/>
</dbReference>
<dbReference type="Pfam" id="PF06985">
    <property type="entry name" value="HET"/>
    <property type="match status" value="1"/>
</dbReference>
<comment type="caution">
    <text evidence="2">The sequence shown here is derived from an EMBL/GenBank/DDBJ whole genome shotgun (WGS) entry which is preliminary data.</text>
</comment>
<proteinExistence type="predicted"/>
<reference evidence="2" key="1">
    <citation type="submission" date="2019-01" db="EMBL/GenBank/DDBJ databases">
        <title>Colletotrichum abscissum LGMF1257.</title>
        <authorList>
            <person name="Baroncelli R."/>
        </authorList>
    </citation>
    <scope>NUCLEOTIDE SEQUENCE</scope>
    <source>
        <strain evidence="2">Ca142</strain>
    </source>
</reference>
<protein>
    <submittedName>
        <fullName evidence="2">HET domain-containing protein</fullName>
    </submittedName>
</protein>
<dbReference type="PANTHER" id="PTHR24148">
    <property type="entry name" value="ANKYRIN REPEAT DOMAIN-CONTAINING PROTEIN 39 HOMOLOG-RELATED"/>
    <property type="match status" value="1"/>
</dbReference>
<dbReference type="EMBL" id="SDAQ01000176">
    <property type="protein sequence ID" value="KAI3531975.1"/>
    <property type="molecule type" value="Genomic_DNA"/>
</dbReference>
<evidence type="ECO:0000313" key="3">
    <source>
        <dbReference type="Proteomes" id="UP001056436"/>
    </source>
</evidence>
<evidence type="ECO:0000259" key="1">
    <source>
        <dbReference type="Pfam" id="PF06985"/>
    </source>
</evidence>
<sequence length="354" mass="41260">MAYRESLDSDHLRLLRPVSLSHGNLHFSVITVNRAAVQYHKYRAVSYTWGDGSPSEIIFLDGQPFPVRPNLWSCLYYLGLASRHTEWEYLWVDAICINQANDAERNSQVRCMDETYRSAACVSVWLGLIPLPEGLPRNTLAPVKTLESDGFDWRESMLELASRPYWTRFWVIQECLLGSEVELYCSDNRIRWFDFQEILCTEADVNEFPQSDDLDPEEPEERRMLSRFFPDYAMAEEHVLIITIAHLTQYRFELAYGDRQPITPDSEEIFLGLGVKSKTRRRALLRRAKWLDYCDWDAQLPQLLTLRDQEEQDLGSAYLEEAEEETEAFEDASLSPWSGMRFASHKLMAFELVV</sequence>
<evidence type="ECO:0000313" key="2">
    <source>
        <dbReference type="EMBL" id="KAI3531975.1"/>
    </source>
</evidence>
<dbReference type="AlphaFoldDB" id="A0A9Q0AYN6"/>
<name>A0A9Q0AYN6_9PEZI</name>
<gene>
    <name evidence="2" type="ORF">CABS02_13989</name>
</gene>
<organism evidence="2 3">
    <name type="scientific">Colletotrichum abscissum</name>
    <dbReference type="NCBI Taxonomy" id="1671311"/>
    <lineage>
        <taxon>Eukaryota</taxon>
        <taxon>Fungi</taxon>
        <taxon>Dikarya</taxon>
        <taxon>Ascomycota</taxon>
        <taxon>Pezizomycotina</taxon>
        <taxon>Sordariomycetes</taxon>
        <taxon>Hypocreomycetidae</taxon>
        <taxon>Glomerellales</taxon>
        <taxon>Glomerellaceae</taxon>
        <taxon>Colletotrichum</taxon>
        <taxon>Colletotrichum acutatum species complex</taxon>
    </lineage>
</organism>
<dbReference type="Proteomes" id="UP001056436">
    <property type="component" value="Unassembled WGS sequence"/>
</dbReference>
<dbReference type="InterPro" id="IPR010730">
    <property type="entry name" value="HET"/>
</dbReference>
<accession>A0A9Q0AYN6</accession>
<keyword evidence="3" id="KW-1185">Reference proteome</keyword>